<evidence type="ECO:0000256" key="2">
    <source>
        <dbReference type="ARBA" id="ARBA00022741"/>
    </source>
</evidence>
<dbReference type="Proteomes" id="UP000194151">
    <property type="component" value="Chromosome"/>
</dbReference>
<dbReference type="STRING" id="1416806.CAL12_07215"/>
<reference evidence="12 13" key="1">
    <citation type="submission" date="2017-05" db="EMBL/GenBank/DDBJ databases">
        <title>Complete and WGS of Bordetella genogroups.</title>
        <authorList>
            <person name="Spilker T."/>
            <person name="LiPuma J."/>
        </authorList>
    </citation>
    <scope>NUCLEOTIDE SEQUENCE [LARGE SCALE GENOMIC DNA]</scope>
    <source>
        <strain evidence="12 13">AU19157</strain>
    </source>
</reference>
<dbReference type="GO" id="GO:0006139">
    <property type="term" value="P:nucleobase-containing compound metabolic process"/>
    <property type="evidence" value="ECO:0007669"/>
    <property type="project" value="InterPro"/>
</dbReference>
<evidence type="ECO:0000256" key="5">
    <source>
        <dbReference type="ARBA" id="ARBA00022840"/>
    </source>
</evidence>
<dbReference type="EMBL" id="CP021108">
    <property type="protein sequence ID" value="ARP80648.1"/>
    <property type="molecule type" value="Genomic_DNA"/>
</dbReference>
<dbReference type="Gene3D" id="3.90.320.10">
    <property type="match status" value="1"/>
</dbReference>
<dbReference type="InterPro" id="IPR014013">
    <property type="entry name" value="Helic_SF1/SF2_ATP-bd_DinG/Rad3"/>
</dbReference>
<dbReference type="GO" id="GO:0005524">
    <property type="term" value="F:ATP binding"/>
    <property type="evidence" value="ECO:0007669"/>
    <property type="project" value="UniProtKB-KW"/>
</dbReference>
<dbReference type="InterPro" id="IPR011604">
    <property type="entry name" value="PDDEXK-like_dom_sf"/>
</dbReference>
<evidence type="ECO:0000313" key="13">
    <source>
        <dbReference type="Proteomes" id="UP000194151"/>
    </source>
</evidence>
<dbReference type="AlphaFoldDB" id="A0A1W6YHZ9"/>
<evidence type="ECO:0000256" key="10">
    <source>
        <dbReference type="ARBA" id="ARBA00038058"/>
    </source>
</evidence>
<dbReference type="Gene3D" id="1.10.30.20">
    <property type="entry name" value="Bacterial XPD DNA helicase, FeS cluster domain"/>
    <property type="match status" value="1"/>
</dbReference>
<dbReference type="InterPro" id="IPR027417">
    <property type="entry name" value="P-loop_NTPase"/>
</dbReference>
<dbReference type="PANTHER" id="PTHR11472">
    <property type="entry name" value="DNA REPAIR DEAD HELICASE RAD3/XP-D SUBFAMILY MEMBER"/>
    <property type="match status" value="1"/>
</dbReference>
<protein>
    <submittedName>
        <fullName evidence="12">ATP-dependent DNA helicase</fullName>
    </submittedName>
</protein>
<accession>A0A1W6YHZ9</accession>
<evidence type="ECO:0000259" key="11">
    <source>
        <dbReference type="PROSITE" id="PS51193"/>
    </source>
</evidence>
<evidence type="ECO:0000256" key="3">
    <source>
        <dbReference type="ARBA" id="ARBA00022801"/>
    </source>
</evidence>
<evidence type="ECO:0000313" key="12">
    <source>
        <dbReference type="EMBL" id="ARP80648.1"/>
    </source>
</evidence>
<keyword evidence="7" id="KW-0411">Iron-sulfur</keyword>
<keyword evidence="13" id="KW-1185">Reference proteome</keyword>
<dbReference type="GO" id="GO:0016818">
    <property type="term" value="F:hydrolase activity, acting on acid anhydrides, in phosphorus-containing anhydrides"/>
    <property type="evidence" value="ECO:0007669"/>
    <property type="project" value="InterPro"/>
</dbReference>
<dbReference type="PANTHER" id="PTHR11472:SF34">
    <property type="entry name" value="REGULATOR OF TELOMERE ELONGATION HELICASE 1"/>
    <property type="match status" value="1"/>
</dbReference>
<evidence type="ECO:0000256" key="1">
    <source>
        <dbReference type="ARBA" id="ARBA00022723"/>
    </source>
</evidence>
<dbReference type="OrthoDB" id="9765586at2"/>
<keyword evidence="2" id="KW-0547">Nucleotide-binding</keyword>
<keyword evidence="8" id="KW-0238">DNA-binding</keyword>
<sequence>MATSARVSSQPGAGSAAASPDAYVVAVRALCDFTARRGDLDLRFTPAPSAQEGQAGHLFVTQRRGADYETEVSLTGTHGALRVRGRADGYDTARNRLEEIKTHRGSVERIPPNHRALHWAQAKVYAHLLCQQRGLKEMEVALVYFDIGSQKETVLVETHDANALRDFFTDQCERFLAWARQEIAHRQSRDAALAGLAFPHGGFRAGQRDLAKAVFRAARDAQCVLAQAPTGIGKTMATIFPMLKACVGTLDKVFFLCAKTAGRQAALAALQRLRQGVTPVPLRVLEMVAREQACEHPGKACNGDSCPLARGFHDRLPAARATALQGFVMDRAAVRTAALAHDVCPYFLSQELARWSDVVVGDYNYYFDASAMLHAMTVANQWRVGLLVDEAHNMVERARRMYTAELRVDDIAAARRVAPAALRKPLDALRRVCQQLLKAQAQRYSVHDAMPPALLAQLQQAGSALSAHFADQGGEAPEPLLQLYFTILSFTRLAEDLGDHALFDITRTQPGAAGAVRGQGRDQGGTLCVRNVVPGPYLSPRFKAAHGAVLFSATLNPMAFYRDTLGLPGDCRTIDVPGPFRAEQLTVNLVGNVSTRYRDRDASISAIVEIMVRAYRENPGNYICFASSFEYMDRLACQLRARLPELPSWQQAAGMDAAGREAFLDRFAPGGAGLGFAVLGGVFGEGVDLPGDRLIGAFIITLGMPQVNPVNEQMMRCMDARFGCGFEYTYLYPGLQKVVQAAGRVIRTETDRGSVYLIDDRFRRASVRALLPAWWRPRRLDHPAPEHLATQHA</sequence>
<dbReference type="RefSeq" id="WP_086063871.1">
    <property type="nucleotide sequence ID" value="NZ_CP021108.1"/>
</dbReference>
<keyword evidence="5" id="KW-0067">ATP-binding</keyword>
<dbReference type="Pfam" id="PF13307">
    <property type="entry name" value="Helicase_C_2"/>
    <property type="match status" value="1"/>
</dbReference>
<dbReference type="InterPro" id="IPR010614">
    <property type="entry name" value="RAD3-like_helicase_DEAD"/>
</dbReference>
<feature type="domain" description="Helicase ATP-binding" evidence="11">
    <location>
        <begin position="193"/>
        <end position="447"/>
    </location>
</feature>
<evidence type="ECO:0000256" key="9">
    <source>
        <dbReference type="ARBA" id="ARBA00023235"/>
    </source>
</evidence>
<keyword evidence="3" id="KW-0378">Hydrolase</keyword>
<dbReference type="Pfam" id="PF06733">
    <property type="entry name" value="DEAD_2"/>
    <property type="match status" value="1"/>
</dbReference>
<evidence type="ECO:0000256" key="7">
    <source>
        <dbReference type="ARBA" id="ARBA00023014"/>
    </source>
</evidence>
<dbReference type="InterPro" id="IPR006555">
    <property type="entry name" value="ATP-dep_Helicase_C"/>
</dbReference>
<name>A0A1W6YHZ9_9BORD</name>
<organism evidence="12 13">
    <name type="scientific">Bordetella genomosp. 8</name>
    <dbReference type="NCBI Taxonomy" id="1416806"/>
    <lineage>
        <taxon>Bacteria</taxon>
        <taxon>Pseudomonadati</taxon>
        <taxon>Pseudomonadota</taxon>
        <taxon>Betaproteobacteria</taxon>
        <taxon>Burkholderiales</taxon>
        <taxon>Alcaligenaceae</taxon>
        <taxon>Bordetella</taxon>
    </lineage>
</organism>
<evidence type="ECO:0000256" key="6">
    <source>
        <dbReference type="ARBA" id="ARBA00023004"/>
    </source>
</evidence>
<dbReference type="InterPro" id="IPR042493">
    <property type="entry name" value="XPD_DNA_FeS"/>
</dbReference>
<gene>
    <name evidence="12" type="ORF">CAL12_07215</name>
</gene>
<dbReference type="Gene3D" id="1.10.275.40">
    <property type="match status" value="1"/>
</dbReference>
<keyword evidence="4 12" id="KW-0347">Helicase</keyword>
<dbReference type="Gene3D" id="3.40.50.300">
    <property type="entry name" value="P-loop containing nucleotide triphosphate hydrolases"/>
    <property type="match status" value="2"/>
</dbReference>
<dbReference type="KEGG" id="bgv:CAL12_07215"/>
<dbReference type="PROSITE" id="PS51193">
    <property type="entry name" value="HELICASE_ATP_BIND_2"/>
    <property type="match status" value="1"/>
</dbReference>
<evidence type="ECO:0000256" key="4">
    <source>
        <dbReference type="ARBA" id="ARBA00022806"/>
    </source>
</evidence>
<dbReference type="GO" id="GO:0003678">
    <property type="term" value="F:DNA helicase activity"/>
    <property type="evidence" value="ECO:0007669"/>
    <property type="project" value="InterPro"/>
</dbReference>
<keyword evidence="1" id="KW-0479">Metal-binding</keyword>
<comment type="similarity">
    <text evidence="10">Belongs to the helicase family. DinG subfamily.</text>
</comment>
<evidence type="ECO:0000256" key="8">
    <source>
        <dbReference type="ARBA" id="ARBA00023125"/>
    </source>
</evidence>
<dbReference type="InterPro" id="IPR045028">
    <property type="entry name" value="DinG/Rad3-like"/>
</dbReference>
<dbReference type="GO" id="GO:0046872">
    <property type="term" value="F:metal ion binding"/>
    <property type="evidence" value="ECO:0007669"/>
    <property type="project" value="UniProtKB-KW"/>
</dbReference>
<keyword evidence="9" id="KW-0413">Isomerase</keyword>
<keyword evidence="6" id="KW-0408">Iron</keyword>
<dbReference type="SUPFAM" id="SSF52540">
    <property type="entry name" value="P-loop containing nucleoside triphosphate hydrolases"/>
    <property type="match status" value="1"/>
</dbReference>
<dbReference type="GO" id="GO:0003677">
    <property type="term" value="F:DNA binding"/>
    <property type="evidence" value="ECO:0007669"/>
    <property type="project" value="UniProtKB-KW"/>
</dbReference>
<proteinExistence type="inferred from homology"/>
<dbReference type="GO" id="GO:0051536">
    <property type="term" value="F:iron-sulfur cluster binding"/>
    <property type="evidence" value="ECO:0007669"/>
    <property type="project" value="UniProtKB-KW"/>
</dbReference>
<dbReference type="SMART" id="SM00491">
    <property type="entry name" value="HELICc2"/>
    <property type="match status" value="1"/>
</dbReference>